<dbReference type="Pfam" id="PF13568">
    <property type="entry name" value="OMP_b-brl_2"/>
    <property type="match status" value="1"/>
</dbReference>
<comment type="caution">
    <text evidence="3">The sequence shown here is derived from an EMBL/GenBank/DDBJ whole genome shotgun (WGS) entry which is preliminary data.</text>
</comment>
<dbReference type="SUPFAM" id="SSF56925">
    <property type="entry name" value="OMPA-like"/>
    <property type="match status" value="1"/>
</dbReference>
<dbReference type="AlphaFoldDB" id="A0A081PCD2"/>
<keyword evidence="1" id="KW-0732">Signal</keyword>
<dbReference type="InterPro" id="IPR011250">
    <property type="entry name" value="OMP/PagP_B-barrel"/>
</dbReference>
<protein>
    <recommendedName>
        <fullName evidence="2">Outer membrane protein beta-barrel domain-containing protein</fullName>
    </recommendedName>
</protein>
<evidence type="ECO:0000259" key="2">
    <source>
        <dbReference type="Pfam" id="PF13568"/>
    </source>
</evidence>
<name>A0A081PCD2_9SPHI</name>
<evidence type="ECO:0000313" key="4">
    <source>
        <dbReference type="Proteomes" id="UP000028007"/>
    </source>
</evidence>
<feature type="domain" description="Outer membrane protein beta-barrel" evidence="2">
    <location>
        <begin position="26"/>
        <end position="170"/>
    </location>
</feature>
<dbReference type="EMBL" id="JNFF01000116">
    <property type="protein sequence ID" value="KEQ28355.1"/>
    <property type="molecule type" value="Genomic_DNA"/>
</dbReference>
<dbReference type="OrthoDB" id="1001536at2"/>
<keyword evidence="4" id="KW-1185">Reference proteome</keyword>
<organism evidence="3 4">
    <name type="scientific">Pedobacter antarcticus 4BY</name>
    <dbReference type="NCBI Taxonomy" id="1358423"/>
    <lineage>
        <taxon>Bacteria</taxon>
        <taxon>Pseudomonadati</taxon>
        <taxon>Bacteroidota</taxon>
        <taxon>Sphingobacteriia</taxon>
        <taxon>Sphingobacteriales</taxon>
        <taxon>Sphingobacteriaceae</taxon>
        <taxon>Pedobacter</taxon>
    </lineage>
</organism>
<dbReference type="InterPro" id="IPR025665">
    <property type="entry name" value="Beta-barrel_OMP_2"/>
</dbReference>
<proteinExistence type="predicted"/>
<feature type="signal peptide" evidence="1">
    <location>
        <begin position="1"/>
        <end position="22"/>
    </location>
</feature>
<evidence type="ECO:0000256" key="1">
    <source>
        <dbReference type="SAM" id="SignalP"/>
    </source>
</evidence>
<gene>
    <name evidence="3" type="ORF">N180_01605</name>
</gene>
<evidence type="ECO:0000313" key="3">
    <source>
        <dbReference type="EMBL" id="KEQ28355.1"/>
    </source>
</evidence>
<dbReference type="Proteomes" id="UP000028007">
    <property type="component" value="Unassembled WGS sequence"/>
</dbReference>
<dbReference type="RefSeq" id="WP_037444174.1">
    <property type="nucleotide sequence ID" value="NZ_JNFF01000116.1"/>
</dbReference>
<accession>A0A081PCD2</accession>
<reference evidence="3 4" key="1">
    <citation type="journal article" date="1992" name="Int. J. Syst. Bacteriol.">
        <title>Sphingobacterium antarcticus sp. nov. a Psychrotrophic Bacterium from the Soils of Schirmacher Oasis, Antarctica.</title>
        <authorList>
            <person name="Shivaji S."/>
            <person name="Ray M.K."/>
            <person name="Rao N.S."/>
            <person name="Saiserr L."/>
            <person name="Jagannadham M.V."/>
            <person name="Kumar G.S."/>
            <person name="Reddy G."/>
            <person name="Bhargava P.M."/>
        </authorList>
    </citation>
    <scope>NUCLEOTIDE SEQUENCE [LARGE SCALE GENOMIC DNA]</scope>
    <source>
        <strain evidence="3 4">4BY</strain>
    </source>
</reference>
<sequence length="190" mass="20592">MKTFKLTLATALLALASTAVKAQTTPEFTYGLKAGVSFSTLKTGLNAINDKSGKLGLNAGAFARIGSKIFFQPELNYVSFSNEYRFNNTKYESKFKQLNVPLMAGIKLMNTDQMNLRVSAGPDLYYNLNTPSAPAGHKYKNLSVGGVVNAGIDVGSLTFDARYSLGLSKMNKDLGQKTNIFSVSVGFKFQ</sequence>
<feature type="chain" id="PRO_5001761599" description="Outer membrane protein beta-barrel domain-containing protein" evidence="1">
    <location>
        <begin position="23"/>
        <end position="190"/>
    </location>
</feature>